<organism evidence="7 8">
    <name type="scientific">Branchiostoma lanceolatum</name>
    <name type="common">Common lancelet</name>
    <name type="synonym">Amphioxus lanceolatum</name>
    <dbReference type="NCBI Taxonomy" id="7740"/>
    <lineage>
        <taxon>Eukaryota</taxon>
        <taxon>Metazoa</taxon>
        <taxon>Chordata</taxon>
        <taxon>Cephalochordata</taxon>
        <taxon>Leptocardii</taxon>
        <taxon>Amphioxiformes</taxon>
        <taxon>Branchiostomatidae</taxon>
        <taxon>Branchiostoma</taxon>
    </lineage>
</organism>
<dbReference type="AlphaFoldDB" id="A0A8J9ZEJ7"/>
<dbReference type="PRINTS" id="PR00886">
    <property type="entry name" value="HIGHMOBLTY12"/>
</dbReference>
<proteinExistence type="predicted"/>
<dbReference type="Gene3D" id="1.10.30.10">
    <property type="entry name" value="High mobility group box domain"/>
    <property type="match status" value="1"/>
</dbReference>
<evidence type="ECO:0000256" key="2">
    <source>
        <dbReference type="ARBA" id="ARBA00023242"/>
    </source>
</evidence>
<dbReference type="EMBL" id="OV696704">
    <property type="protein sequence ID" value="CAH1252239.1"/>
    <property type="molecule type" value="Genomic_DNA"/>
</dbReference>
<dbReference type="OrthoDB" id="3213154at2759"/>
<sequence>MDLGDSNSSQGLLPNSGSSTALHTGLLNFEGIDDEVSKESNDLTVDASFTGDGSNFSGRGQTLSNPEYVTDLSQVELLQNEGAADNTGTAAQEGQKEEQPPPVKKKGGWPKGKKRKRVTKDVNAPKAPLTGYVRFLNERREKMRHDNPNVPFPEITRMLGNEWSKLAPHEKQQYLDEAEKDKERYMKELEEYQQTEAYKLFQKKQQEKKKKDDDPTAVNGEQDDKEDEVPTFDVPIFTEEFLDHNKAREVELRQLRKSNTEYEEQNAILQKHIENMKTAIEKLEVEAMQQKNNNLALQQHLDALRNTLYQNFSSLPLPGRPFGHPVASFSSGSGEVPTLETIDGYMAKLHNMILENPQQHENLIQQVREVVGRLDYQGYRKGPLQPQNSEALR</sequence>
<keyword evidence="2 3" id="KW-0539">Nucleus</keyword>
<gene>
    <name evidence="7" type="primary">HMG20A</name>
    <name evidence="7" type="ORF">BLAG_LOCUS12370</name>
</gene>
<evidence type="ECO:0000256" key="4">
    <source>
        <dbReference type="SAM" id="Coils"/>
    </source>
</evidence>
<dbReference type="InterPro" id="IPR036910">
    <property type="entry name" value="HMG_box_dom_sf"/>
</dbReference>
<evidence type="ECO:0000259" key="6">
    <source>
        <dbReference type="PROSITE" id="PS50118"/>
    </source>
</evidence>
<accession>A0A8J9ZEJ7</accession>
<dbReference type="CDD" id="cd21980">
    <property type="entry name" value="HMG-box_HMG20"/>
    <property type="match status" value="1"/>
</dbReference>
<dbReference type="PROSITE" id="PS50118">
    <property type="entry name" value="HMG_BOX_2"/>
    <property type="match status" value="1"/>
</dbReference>
<keyword evidence="4" id="KW-0175">Coiled coil</keyword>
<feature type="DNA-binding region" description="HMG box" evidence="3">
    <location>
        <begin position="125"/>
        <end position="193"/>
    </location>
</feature>
<evidence type="ECO:0000256" key="3">
    <source>
        <dbReference type="PROSITE-ProRule" id="PRU00267"/>
    </source>
</evidence>
<feature type="compositionally biased region" description="Acidic residues" evidence="5">
    <location>
        <begin position="221"/>
        <end position="230"/>
    </location>
</feature>
<feature type="coiled-coil region" evidence="4">
    <location>
        <begin position="245"/>
        <end position="307"/>
    </location>
</feature>
<feature type="domain" description="HMG box" evidence="6">
    <location>
        <begin position="125"/>
        <end position="193"/>
    </location>
</feature>
<evidence type="ECO:0000313" key="8">
    <source>
        <dbReference type="Proteomes" id="UP000838412"/>
    </source>
</evidence>
<dbReference type="InterPro" id="IPR009071">
    <property type="entry name" value="HMG_box_dom"/>
</dbReference>
<evidence type="ECO:0000256" key="5">
    <source>
        <dbReference type="SAM" id="MobiDB-lite"/>
    </source>
</evidence>
<reference evidence="7" key="1">
    <citation type="submission" date="2022-01" db="EMBL/GenBank/DDBJ databases">
        <authorList>
            <person name="Braso-Vives M."/>
        </authorList>
    </citation>
    <scope>NUCLEOTIDE SEQUENCE</scope>
</reference>
<dbReference type="Proteomes" id="UP000838412">
    <property type="component" value="Chromosome 19"/>
</dbReference>
<dbReference type="GO" id="GO:0005634">
    <property type="term" value="C:nucleus"/>
    <property type="evidence" value="ECO:0007669"/>
    <property type="project" value="UniProtKB-UniRule"/>
</dbReference>
<dbReference type="Pfam" id="PF00505">
    <property type="entry name" value="HMG_box"/>
    <property type="match status" value="1"/>
</dbReference>
<dbReference type="SUPFAM" id="SSF47095">
    <property type="entry name" value="HMG-box"/>
    <property type="match status" value="1"/>
</dbReference>
<evidence type="ECO:0000256" key="1">
    <source>
        <dbReference type="ARBA" id="ARBA00023125"/>
    </source>
</evidence>
<name>A0A8J9ZEJ7_BRALA</name>
<feature type="region of interest" description="Disordered" evidence="5">
    <location>
        <begin position="1"/>
        <end position="22"/>
    </location>
</feature>
<dbReference type="GO" id="GO:0003677">
    <property type="term" value="F:DNA binding"/>
    <property type="evidence" value="ECO:0007669"/>
    <property type="project" value="UniProtKB-UniRule"/>
</dbReference>
<keyword evidence="1 3" id="KW-0238">DNA-binding</keyword>
<dbReference type="InterPro" id="IPR051965">
    <property type="entry name" value="ChromReg_NeuronalGeneExpr"/>
</dbReference>
<feature type="region of interest" description="Disordered" evidence="5">
    <location>
        <begin position="43"/>
        <end position="125"/>
    </location>
</feature>
<protein>
    <submittedName>
        <fullName evidence="7">HMG20A protein</fullName>
    </submittedName>
</protein>
<dbReference type="SMART" id="SM00398">
    <property type="entry name" value="HMG"/>
    <property type="match status" value="1"/>
</dbReference>
<dbReference type="PANTHER" id="PTHR46040:SF3">
    <property type="entry name" value="HIGH MOBILITY GROUP PROTEIN 2"/>
    <property type="match status" value="1"/>
</dbReference>
<keyword evidence="8" id="KW-1185">Reference proteome</keyword>
<dbReference type="GO" id="GO:0010468">
    <property type="term" value="P:regulation of gene expression"/>
    <property type="evidence" value="ECO:0007669"/>
    <property type="project" value="TreeGrafter"/>
</dbReference>
<dbReference type="PANTHER" id="PTHR46040">
    <property type="entry name" value="HIGH MOBILITY GROUP PROTEIN 2"/>
    <property type="match status" value="1"/>
</dbReference>
<feature type="compositionally biased region" description="Polar residues" evidence="5">
    <location>
        <begin position="51"/>
        <end position="77"/>
    </location>
</feature>
<feature type="compositionally biased region" description="Basic residues" evidence="5">
    <location>
        <begin position="103"/>
        <end position="118"/>
    </location>
</feature>
<evidence type="ECO:0000313" key="7">
    <source>
        <dbReference type="EMBL" id="CAH1252239.1"/>
    </source>
</evidence>
<feature type="region of interest" description="Disordered" evidence="5">
    <location>
        <begin position="203"/>
        <end position="230"/>
    </location>
</feature>